<feature type="binding site" evidence="18">
    <location>
        <position position="9"/>
    </location>
    <ligand>
        <name>substrate</name>
    </ligand>
</feature>
<feature type="binding site" evidence="18">
    <location>
        <position position="52"/>
    </location>
    <ligand>
        <name>substrate</name>
    </ligand>
</feature>
<proteinExistence type="predicted"/>
<dbReference type="STRING" id="29421.B2M20_00580"/>
<comment type="caution">
    <text evidence="22">The sequence shown here is derived from an EMBL/GenBank/DDBJ whole genome shotgun (WGS) entry which is preliminary data.</text>
</comment>
<dbReference type="OrthoDB" id="9804290at2"/>
<keyword evidence="4 20" id="KW-0808">Transferase</keyword>
<dbReference type="Gene3D" id="3.30.420.10">
    <property type="entry name" value="Ribonuclease H-like superfamily/Ribonuclease H"/>
    <property type="match status" value="1"/>
</dbReference>
<dbReference type="InterPro" id="IPR006309">
    <property type="entry name" value="DnaQ_proteo"/>
</dbReference>
<keyword evidence="7 20" id="KW-0540">Nuclease</keyword>
<feature type="binding site" evidence="18">
    <location>
        <position position="57"/>
    </location>
    <ligand>
        <name>substrate</name>
    </ligand>
</feature>
<feature type="binding site" evidence="18">
    <location>
        <position position="7"/>
    </location>
    <ligand>
        <name>substrate</name>
    </ligand>
</feature>
<feature type="binding site" evidence="19">
    <location>
        <position position="7"/>
    </location>
    <ligand>
        <name>a divalent metal cation</name>
        <dbReference type="ChEBI" id="CHEBI:60240"/>
        <label>1</label>
        <note>catalytic</note>
    </ligand>
</feature>
<feature type="binding site" evidence="18">
    <location>
        <position position="155"/>
    </location>
    <ligand>
        <name>substrate</name>
    </ligand>
</feature>
<dbReference type="InterPro" id="IPR006054">
    <property type="entry name" value="DnaQ"/>
</dbReference>
<evidence type="ECO:0000256" key="15">
    <source>
        <dbReference type="ARBA" id="ARBA00026073"/>
    </source>
</evidence>
<dbReference type="NCBIfam" id="TIGR00573">
    <property type="entry name" value="dnaq"/>
    <property type="match status" value="1"/>
</dbReference>
<dbReference type="FunFam" id="3.30.420.10:FF:000012">
    <property type="entry name" value="DNA polymerase III subunit epsilon"/>
    <property type="match status" value="1"/>
</dbReference>
<dbReference type="GO" id="GO:0003677">
    <property type="term" value="F:DNA binding"/>
    <property type="evidence" value="ECO:0007669"/>
    <property type="project" value="InterPro"/>
</dbReference>
<dbReference type="CDD" id="cd06131">
    <property type="entry name" value="DNA_pol_III_epsilon_Ecoli_like"/>
    <property type="match status" value="1"/>
</dbReference>
<dbReference type="AlphaFoldDB" id="A0A1V4I345"/>
<name>A0A1V4I345_NITVU</name>
<dbReference type="GO" id="GO:0005829">
    <property type="term" value="C:cytosol"/>
    <property type="evidence" value="ECO:0007669"/>
    <property type="project" value="TreeGrafter"/>
</dbReference>
<evidence type="ECO:0000256" key="17">
    <source>
        <dbReference type="PIRSR" id="PIRSR606309-1"/>
    </source>
</evidence>
<feature type="domain" description="Exonuclease" evidence="21">
    <location>
        <begin position="2"/>
        <end position="172"/>
    </location>
</feature>
<evidence type="ECO:0000256" key="9">
    <source>
        <dbReference type="ARBA" id="ARBA00022801"/>
    </source>
</evidence>
<feature type="binding site" evidence="19">
    <location>
        <position position="9"/>
    </location>
    <ligand>
        <name>a divalent metal cation</name>
        <dbReference type="ChEBI" id="CHEBI:60240"/>
        <label>1</label>
        <note>catalytic</note>
    </ligand>
</feature>
<dbReference type="NCBIfam" id="NF004316">
    <property type="entry name" value="PRK05711.1"/>
    <property type="match status" value="1"/>
</dbReference>
<keyword evidence="8 19" id="KW-0479">Metal-binding</keyword>
<feature type="binding site" evidence="19">
    <location>
        <position position="155"/>
    </location>
    <ligand>
        <name>a divalent metal cation</name>
        <dbReference type="ChEBI" id="CHEBI:60240"/>
        <label>1</label>
        <note>catalytic</note>
    </ligand>
</feature>
<dbReference type="NCBIfam" id="TIGR01406">
    <property type="entry name" value="dnaQ_proteo"/>
    <property type="match status" value="1"/>
</dbReference>
<dbReference type="EMBL" id="MWPQ01000002">
    <property type="protein sequence ID" value="OPH84661.1"/>
    <property type="molecule type" value="Genomic_DNA"/>
</dbReference>
<evidence type="ECO:0000256" key="6">
    <source>
        <dbReference type="ARBA" id="ARBA00022705"/>
    </source>
</evidence>
<keyword evidence="5 20" id="KW-0548">Nucleotidyltransferase</keyword>
<keyword evidence="6 20" id="KW-0235">DNA replication</keyword>
<dbReference type="GO" id="GO:0003887">
    <property type="term" value="F:DNA-directed DNA polymerase activity"/>
    <property type="evidence" value="ECO:0007669"/>
    <property type="project" value="UniProtKB-KW"/>
</dbReference>
<evidence type="ECO:0000256" key="2">
    <source>
        <dbReference type="ARBA" id="ARBA00012417"/>
    </source>
</evidence>
<dbReference type="SMART" id="SM00479">
    <property type="entry name" value="EXOIII"/>
    <property type="match status" value="1"/>
</dbReference>
<gene>
    <name evidence="20" type="primary">dnaQ</name>
    <name evidence="22" type="ORF">B2M20_00580</name>
</gene>
<evidence type="ECO:0000256" key="8">
    <source>
        <dbReference type="ARBA" id="ARBA00022723"/>
    </source>
</evidence>
<comment type="cofactor">
    <cofactor evidence="19">
        <name>Mg(2+)</name>
        <dbReference type="ChEBI" id="CHEBI:18420"/>
    </cofactor>
    <cofactor evidence="19">
        <name>Mn(2+)</name>
        <dbReference type="ChEBI" id="CHEBI:29035"/>
    </cofactor>
    <text evidence="19">Binds 2 divalent metal cations. Magnesium or manganese.</text>
</comment>
<dbReference type="InterPro" id="IPR036397">
    <property type="entry name" value="RNaseH_sf"/>
</dbReference>
<evidence type="ECO:0000256" key="11">
    <source>
        <dbReference type="ARBA" id="ARBA00022842"/>
    </source>
</evidence>
<evidence type="ECO:0000256" key="10">
    <source>
        <dbReference type="ARBA" id="ARBA00022839"/>
    </source>
</evidence>
<organism evidence="22 23">
    <name type="scientific">Nitrobacter vulgaris</name>
    <dbReference type="NCBI Taxonomy" id="29421"/>
    <lineage>
        <taxon>Bacteria</taxon>
        <taxon>Pseudomonadati</taxon>
        <taxon>Pseudomonadota</taxon>
        <taxon>Alphaproteobacteria</taxon>
        <taxon>Hyphomicrobiales</taxon>
        <taxon>Nitrobacteraceae</taxon>
        <taxon>Nitrobacter</taxon>
    </lineage>
</organism>
<sequence>MREIVLDTETTGLDPLRGDRLVELGCVEIFNRMPTGQTFHRYINPERDMPQEAFAVHGLSSEFLADKPLFAHVVDEFLEFIGDAPLIIHNASFDISFINAELDRLKRQAIGRERLVDTLLMARRKHPGVSNRLDDLCSRYAIDNSRRTKHGALLDAELLAEVYIDLIGARQSQLILAEATPRQSGGTLELPRRQRTVPLSSRVTEADRIAHRNFVATLGEKAIWTEFLAQESEKLNPVLERDGV</sequence>
<dbReference type="PANTHER" id="PTHR30231">
    <property type="entry name" value="DNA POLYMERASE III SUBUNIT EPSILON"/>
    <property type="match status" value="1"/>
</dbReference>
<dbReference type="GO" id="GO:0045004">
    <property type="term" value="P:DNA replication proofreading"/>
    <property type="evidence" value="ECO:0007669"/>
    <property type="project" value="TreeGrafter"/>
</dbReference>
<comment type="function">
    <text evidence="14 20">DNA polymerase III is a complex, multichain enzyme responsible for most of the replicative synthesis in bacteria. The epsilon subunit contain the editing function and is a proofreading 3'-5' exonuclease.</text>
</comment>
<comment type="catalytic activity">
    <reaction evidence="16 20">
        <text>DNA(n) + a 2'-deoxyribonucleoside 5'-triphosphate = DNA(n+1) + diphosphate</text>
        <dbReference type="Rhea" id="RHEA:22508"/>
        <dbReference type="Rhea" id="RHEA-COMP:17339"/>
        <dbReference type="Rhea" id="RHEA-COMP:17340"/>
        <dbReference type="ChEBI" id="CHEBI:33019"/>
        <dbReference type="ChEBI" id="CHEBI:61560"/>
        <dbReference type="ChEBI" id="CHEBI:173112"/>
        <dbReference type="EC" id="2.7.7.7"/>
    </reaction>
</comment>
<keyword evidence="12 20" id="KW-0239">DNA-directed DNA polymerase</keyword>
<evidence type="ECO:0000256" key="13">
    <source>
        <dbReference type="ARBA" id="ARBA00023211"/>
    </source>
</evidence>
<dbReference type="GO" id="GO:0046872">
    <property type="term" value="F:metal ion binding"/>
    <property type="evidence" value="ECO:0007669"/>
    <property type="project" value="UniProtKB-KW"/>
</dbReference>
<evidence type="ECO:0000256" key="14">
    <source>
        <dbReference type="ARBA" id="ARBA00025483"/>
    </source>
</evidence>
<evidence type="ECO:0000313" key="22">
    <source>
        <dbReference type="EMBL" id="OPH84661.1"/>
    </source>
</evidence>
<evidence type="ECO:0000256" key="19">
    <source>
        <dbReference type="PIRSR" id="PIRSR606309-3"/>
    </source>
</evidence>
<evidence type="ECO:0000256" key="3">
    <source>
        <dbReference type="ARBA" id="ARBA00020352"/>
    </source>
</evidence>
<dbReference type="SUPFAM" id="SSF53098">
    <property type="entry name" value="Ribonuclease H-like"/>
    <property type="match status" value="1"/>
</dbReference>
<evidence type="ECO:0000256" key="4">
    <source>
        <dbReference type="ARBA" id="ARBA00022679"/>
    </source>
</evidence>
<comment type="cofactor">
    <cofactor evidence="1 20">
        <name>Mn(2+)</name>
        <dbReference type="ChEBI" id="CHEBI:29035"/>
    </cofactor>
</comment>
<feature type="active site" description="Proton acceptor" evidence="17">
    <location>
        <position position="150"/>
    </location>
</feature>
<dbReference type="Pfam" id="PF00929">
    <property type="entry name" value="RNase_T"/>
    <property type="match status" value="1"/>
</dbReference>
<dbReference type="Proteomes" id="UP000189940">
    <property type="component" value="Unassembled WGS sequence"/>
</dbReference>
<keyword evidence="10 20" id="KW-0269">Exonuclease</keyword>
<keyword evidence="11 19" id="KW-0460">Magnesium</keyword>
<evidence type="ECO:0000256" key="7">
    <source>
        <dbReference type="ARBA" id="ARBA00022722"/>
    </source>
</evidence>
<protein>
    <recommendedName>
        <fullName evidence="3 20">DNA polymerase III subunit epsilon</fullName>
        <ecNumber evidence="2 20">2.7.7.7</ecNumber>
    </recommendedName>
</protein>
<dbReference type="InterPro" id="IPR012337">
    <property type="entry name" value="RNaseH-like_sf"/>
</dbReference>
<evidence type="ECO:0000313" key="23">
    <source>
        <dbReference type="Proteomes" id="UP000189940"/>
    </source>
</evidence>
<dbReference type="InterPro" id="IPR013520">
    <property type="entry name" value="Ribonucl_H"/>
</dbReference>
<keyword evidence="13 19" id="KW-0464">Manganese</keyword>
<dbReference type="EC" id="2.7.7.7" evidence="2 20"/>
<keyword evidence="23" id="KW-1185">Reference proteome</keyword>
<dbReference type="GO" id="GO:0008408">
    <property type="term" value="F:3'-5' exonuclease activity"/>
    <property type="evidence" value="ECO:0007669"/>
    <property type="project" value="TreeGrafter"/>
</dbReference>
<evidence type="ECO:0000256" key="1">
    <source>
        <dbReference type="ARBA" id="ARBA00001936"/>
    </source>
</evidence>
<evidence type="ECO:0000256" key="18">
    <source>
        <dbReference type="PIRSR" id="PIRSR606309-2"/>
    </source>
</evidence>
<keyword evidence="9 20" id="KW-0378">Hydrolase</keyword>
<evidence type="ECO:0000256" key="16">
    <source>
        <dbReference type="ARBA" id="ARBA00049244"/>
    </source>
</evidence>
<dbReference type="RefSeq" id="WP_079445168.1">
    <property type="nucleotide sequence ID" value="NZ_MWPQ01000002.1"/>
</dbReference>
<evidence type="ECO:0000256" key="5">
    <source>
        <dbReference type="ARBA" id="ARBA00022695"/>
    </source>
</evidence>
<reference evidence="22 23" key="1">
    <citation type="submission" date="2017-02" db="EMBL/GenBank/DDBJ databases">
        <title>Genome sequence of the nitrite-oxidizing bacterium Nitrobacter vulgaris strain Ab1.</title>
        <authorList>
            <person name="Mellbye B.L."/>
            <person name="Davis E.W."/>
            <person name="Spieck E."/>
            <person name="Chang J.H."/>
            <person name="Bottomley P.J."/>
            <person name="Sayavedra-Soto L.A."/>
        </authorList>
    </citation>
    <scope>NUCLEOTIDE SEQUENCE [LARGE SCALE GENOMIC DNA]</scope>
    <source>
        <strain evidence="22 23">Ab1</strain>
    </source>
</reference>
<comment type="subunit">
    <text evidence="15 20">DNA polymerase III contains a core (composed of alpha, epsilon and theta chains) that associates with a tau subunit. This core dimerizes to form the POLIII' complex. PolIII' associates with the gamma complex (composed of gamma, delta, delta', psi and chi chains) and with the beta chain to form the complete DNA polymerase III complex.</text>
</comment>
<evidence type="ECO:0000256" key="12">
    <source>
        <dbReference type="ARBA" id="ARBA00022932"/>
    </source>
</evidence>
<accession>A0A1V4I345</accession>
<dbReference type="PANTHER" id="PTHR30231:SF41">
    <property type="entry name" value="DNA POLYMERASE III SUBUNIT EPSILON"/>
    <property type="match status" value="1"/>
</dbReference>
<evidence type="ECO:0000256" key="20">
    <source>
        <dbReference type="RuleBase" id="RU364087"/>
    </source>
</evidence>
<evidence type="ECO:0000259" key="21">
    <source>
        <dbReference type="SMART" id="SM00479"/>
    </source>
</evidence>